<evidence type="ECO:0000313" key="2">
    <source>
        <dbReference type="Proteomes" id="UP001291623"/>
    </source>
</evidence>
<accession>A0AAE1RPT1</accession>
<gene>
    <name evidence="1" type="ORF">RND71_024456</name>
</gene>
<reference evidence="1" key="1">
    <citation type="submission" date="2023-12" db="EMBL/GenBank/DDBJ databases">
        <title>Genome assembly of Anisodus tanguticus.</title>
        <authorList>
            <person name="Wang Y.-J."/>
        </authorList>
    </citation>
    <scope>NUCLEOTIDE SEQUENCE</scope>
    <source>
        <strain evidence="1">KB-2021</strain>
        <tissue evidence="1">Leaf</tissue>
    </source>
</reference>
<dbReference type="AlphaFoldDB" id="A0AAE1RPT1"/>
<dbReference type="Proteomes" id="UP001291623">
    <property type="component" value="Unassembled WGS sequence"/>
</dbReference>
<dbReference type="EMBL" id="JAVYJV010000013">
    <property type="protein sequence ID" value="KAK4355485.1"/>
    <property type="molecule type" value="Genomic_DNA"/>
</dbReference>
<organism evidence="1 2">
    <name type="scientific">Anisodus tanguticus</name>
    <dbReference type="NCBI Taxonomy" id="243964"/>
    <lineage>
        <taxon>Eukaryota</taxon>
        <taxon>Viridiplantae</taxon>
        <taxon>Streptophyta</taxon>
        <taxon>Embryophyta</taxon>
        <taxon>Tracheophyta</taxon>
        <taxon>Spermatophyta</taxon>
        <taxon>Magnoliopsida</taxon>
        <taxon>eudicotyledons</taxon>
        <taxon>Gunneridae</taxon>
        <taxon>Pentapetalae</taxon>
        <taxon>asterids</taxon>
        <taxon>lamiids</taxon>
        <taxon>Solanales</taxon>
        <taxon>Solanaceae</taxon>
        <taxon>Solanoideae</taxon>
        <taxon>Hyoscyameae</taxon>
        <taxon>Anisodus</taxon>
    </lineage>
</organism>
<protein>
    <submittedName>
        <fullName evidence="1">Uncharacterized protein</fullName>
    </submittedName>
</protein>
<proteinExistence type="predicted"/>
<name>A0AAE1RPT1_9SOLA</name>
<evidence type="ECO:0000313" key="1">
    <source>
        <dbReference type="EMBL" id="KAK4355485.1"/>
    </source>
</evidence>
<keyword evidence="2" id="KW-1185">Reference proteome</keyword>
<sequence>MTTESITDNVYKGNDRSKLHIPCGCGRPSPLQQTIRSSMSSSTPSILKPRITIVPTTVFSWKKTTKDIEESPLTKISAMKIIRSNISTVAPLVLPQYIMSTVISSASPFGQLNWLSREYLENGQGLNPVSSSVGMIIKSAIIYNMLRMSCITELQNRDRHISQENNT</sequence>
<comment type="caution">
    <text evidence="1">The sequence shown here is derived from an EMBL/GenBank/DDBJ whole genome shotgun (WGS) entry which is preliminary data.</text>
</comment>